<comment type="caution">
    <text evidence="2">The sequence shown here is derived from an EMBL/GenBank/DDBJ whole genome shotgun (WGS) entry which is preliminary data.</text>
</comment>
<accession>A0A821C2K7</accession>
<evidence type="ECO:0000313" key="2">
    <source>
        <dbReference type="EMBL" id="CAF4596188.1"/>
    </source>
</evidence>
<proteinExistence type="predicted"/>
<feature type="region of interest" description="Disordered" evidence="1">
    <location>
        <begin position="1"/>
        <end position="20"/>
    </location>
</feature>
<evidence type="ECO:0000313" key="5">
    <source>
        <dbReference type="Proteomes" id="UP000663866"/>
    </source>
</evidence>
<keyword evidence="5" id="KW-1185">Reference proteome</keyword>
<dbReference type="EMBL" id="CAJOBG010071506">
    <property type="protein sequence ID" value="CAF4596188.1"/>
    <property type="molecule type" value="Genomic_DNA"/>
</dbReference>
<feature type="compositionally biased region" description="Low complexity" evidence="1">
    <location>
        <begin position="1"/>
        <end position="14"/>
    </location>
</feature>
<protein>
    <submittedName>
        <fullName evidence="2">Uncharacterized protein</fullName>
    </submittedName>
</protein>
<gene>
    <name evidence="3" type="ORF">GIL414_LOCUS44176</name>
    <name evidence="4" type="ORF">GIL414_LOCUS63424</name>
    <name evidence="2" type="ORF">OVN521_LOCUS44982</name>
</gene>
<dbReference type="Proteomes" id="UP000681720">
    <property type="component" value="Unassembled WGS sequence"/>
</dbReference>
<reference evidence="2" key="1">
    <citation type="submission" date="2021-02" db="EMBL/GenBank/DDBJ databases">
        <authorList>
            <person name="Nowell W R."/>
        </authorList>
    </citation>
    <scope>NUCLEOTIDE SEQUENCE</scope>
</reference>
<dbReference type="Proteomes" id="UP000663866">
    <property type="component" value="Unassembled WGS sequence"/>
</dbReference>
<evidence type="ECO:0000313" key="3">
    <source>
        <dbReference type="EMBL" id="CAF4728788.1"/>
    </source>
</evidence>
<evidence type="ECO:0000256" key="1">
    <source>
        <dbReference type="SAM" id="MobiDB-lite"/>
    </source>
</evidence>
<dbReference type="EMBL" id="CAJOBJ010263436">
    <property type="protein sequence ID" value="CAF5118157.1"/>
    <property type="molecule type" value="Genomic_DNA"/>
</dbReference>
<organism evidence="2 5">
    <name type="scientific">Rotaria magnacalcarata</name>
    <dbReference type="NCBI Taxonomy" id="392030"/>
    <lineage>
        <taxon>Eukaryota</taxon>
        <taxon>Metazoa</taxon>
        <taxon>Spiralia</taxon>
        <taxon>Gnathifera</taxon>
        <taxon>Rotifera</taxon>
        <taxon>Eurotatoria</taxon>
        <taxon>Bdelloidea</taxon>
        <taxon>Philodinida</taxon>
        <taxon>Philodinidae</taxon>
        <taxon>Rotaria</taxon>
    </lineage>
</organism>
<sequence length="20" mass="2151">MADIDLSSSISNDDLPSRSK</sequence>
<dbReference type="AlphaFoldDB" id="A0A821C2K7"/>
<name>A0A821C2K7_9BILA</name>
<evidence type="ECO:0000313" key="4">
    <source>
        <dbReference type="EMBL" id="CAF5118157.1"/>
    </source>
</evidence>
<feature type="non-terminal residue" evidence="2">
    <location>
        <position position="20"/>
    </location>
</feature>
<dbReference type="EMBL" id="CAJOBJ010132705">
    <property type="protein sequence ID" value="CAF4728788.1"/>
    <property type="molecule type" value="Genomic_DNA"/>
</dbReference>